<dbReference type="PATRIC" id="fig|999894.6.peg.2106"/>
<evidence type="ECO:0000313" key="2">
    <source>
        <dbReference type="EMBL" id="OAQ19805.1"/>
    </source>
</evidence>
<protein>
    <submittedName>
        <fullName evidence="2">Uncharacterized protein</fullName>
    </submittedName>
</protein>
<dbReference type="RefSeq" id="WP_068671825.1">
    <property type="nucleotide sequence ID" value="NZ_LWLG01000026.1"/>
</dbReference>
<accession>A0A179D165</accession>
<reference evidence="2 3" key="1">
    <citation type="submission" date="2016-04" db="EMBL/GenBank/DDBJ databases">
        <title>Genome analysis of Thermosulfurimonas dismutans, the first thermophilic sulfur-disproportionating bacterium of the phylum Thermodesulfobacteria.</title>
        <authorList>
            <person name="Mardanov A.V."/>
            <person name="Beletsky A.V."/>
            <person name="Kadnikov V.V."/>
            <person name="Slobodkin A.I."/>
            <person name="Ravin N.V."/>
        </authorList>
    </citation>
    <scope>NUCLEOTIDE SEQUENCE [LARGE SCALE GENOMIC DNA]</scope>
    <source>
        <strain evidence="2 3">S95</strain>
    </source>
</reference>
<comment type="caution">
    <text evidence="2">The sequence shown here is derived from an EMBL/GenBank/DDBJ whole genome shotgun (WGS) entry which is preliminary data.</text>
</comment>
<proteinExistence type="predicted"/>
<dbReference type="EMBL" id="LWLG01000026">
    <property type="protein sequence ID" value="OAQ19805.1"/>
    <property type="molecule type" value="Genomic_DNA"/>
</dbReference>
<feature type="region of interest" description="Disordered" evidence="1">
    <location>
        <begin position="95"/>
        <end position="118"/>
    </location>
</feature>
<dbReference type="Proteomes" id="UP000078390">
    <property type="component" value="Unassembled WGS sequence"/>
</dbReference>
<dbReference type="AlphaFoldDB" id="A0A179D165"/>
<organism evidence="2 3">
    <name type="scientific">Thermosulfurimonas dismutans</name>
    <dbReference type="NCBI Taxonomy" id="999894"/>
    <lineage>
        <taxon>Bacteria</taxon>
        <taxon>Pseudomonadati</taxon>
        <taxon>Thermodesulfobacteriota</taxon>
        <taxon>Thermodesulfobacteria</taxon>
        <taxon>Thermodesulfobacteriales</taxon>
        <taxon>Thermodesulfobacteriaceae</taxon>
        <taxon>Thermosulfurimonas</taxon>
    </lineage>
</organism>
<evidence type="ECO:0000256" key="1">
    <source>
        <dbReference type="SAM" id="MobiDB-lite"/>
    </source>
</evidence>
<sequence length="118" mass="13401">MREELTRHLEDFDIKPRELIDVAVALDFLADVARLAEEAREADPKDREGLAFLARKVQDGFSTILDVLKTHTMWMSEDLGHAKYKLEKTVNDLLAQTKTQKPGPEEEEDINDGCGCED</sequence>
<name>A0A179D165_9BACT</name>
<feature type="compositionally biased region" description="Acidic residues" evidence="1">
    <location>
        <begin position="105"/>
        <end position="118"/>
    </location>
</feature>
<keyword evidence="3" id="KW-1185">Reference proteome</keyword>
<gene>
    <name evidence="2" type="ORF">TDIS_2099</name>
</gene>
<evidence type="ECO:0000313" key="3">
    <source>
        <dbReference type="Proteomes" id="UP000078390"/>
    </source>
</evidence>
<dbReference type="STRING" id="999894.TDIS_2099"/>